<feature type="region of interest" description="Disordered" evidence="1">
    <location>
        <begin position="160"/>
        <end position="182"/>
    </location>
</feature>
<evidence type="ECO:0000256" key="2">
    <source>
        <dbReference type="SAM" id="SignalP"/>
    </source>
</evidence>
<gene>
    <name evidence="4" type="ORF">GCM10023183_12860</name>
</gene>
<dbReference type="InterPro" id="IPR010895">
    <property type="entry name" value="CHRD"/>
</dbReference>
<feature type="signal peptide" evidence="2">
    <location>
        <begin position="1"/>
        <end position="18"/>
    </location>
</feature>
<evidence type="ECO:0000313" key="5">
    <source>
        <dbReference type="Proteomes" id="UP001501844"/>
    </source>
</evidence>
<organism evidence="4 5">
    <name type="scientific">Nibribacter koreensis</name>
    <dbReference type="NCBI Taxonomy" id="1084519"/>
    <lineage>
        <taxon>Bacteria</taxon>
        <taxon>Pseudomonadati</taxon>
        <taxon>Bacteroidota</taxon>
        <taxon>Cytophagia</taxon>
        <taxon>Cytophagales</taxon>
        <taxon>Hymenobacteraceae</taxon>
        <taxon>Nibribacter</taxon>
    </lineage>
</organism>
<dbReference type="SMART" id="SM00754">
    <property type="entry name" value="CHRD"/>
    <property type="match status" value="1"/>
</dbReference>
<evidence type="ECO:0000256" key="1">
    <source>
        <dbReference type="SAM" id="MobiDB-lite"/>
    </source>
</evidence>
<protein>
    <recommendedName>
        <fullName evidence="3">CHRD domain-containing protein</fullName>
    </recommendedName>
</protein>
<name>A0ABP8FE47_9BACT</name>
<dbReference type="RefSeq" id="WP_345163818.1">
    <property type="nucleotide sequence ID" value="NZ_BAABGX010000001.1"/>
</dbReference>
<proteinExistence type="predicted"/>
<feature type="chain" id="PRO_5047201993" description="CHRD domain-containing protein" evidence="2">
    <location>
        <begin position="19"/>
        <end position="182"/>
    </location>
</feature>
<keyword evidence="5" id="KW-1185">Reference proteome</keyword>
<dbReference type="Pfam" id="PF07452">
    <property type="entry name" value="CHRD"/>
    <property type="match status" value="1"/>
</dbReference>
<reference evidence="5" key="1">
    <citation type="journal article" date="2019" name="Int. J. Syst. Evol. Microbiol.">
        <title>The Global Catalogue of Microorganisms (GCM) 10K type strain sequencing project: providing services to taxonomists for standard genome sequencing and annotation.</title>
        <authorList>
            <consortium name="The Broad Institute Genomics Platform"/>
            <consortium name="The Broad Institute Genome Sequencing Center for Infectious Disease"/>
            <person name="Wu L."/>
            <person name="Ma J."/>
        </authorList>
    </citation>
    <scope>NUCLEOTIDE SEQUENCE [LARGE SCALE GENOMIC DNA]</scope>
    <source>
        <strain evidence="5">JCM 17917</strain>
    </source>
</reference>
<accession>A0ABP8FE47</accession>
<sequence length="182" mass="19035">MKTSKYLFHLLFSLLVVAAFSMNGCSDDDDDDMDKPQENKVEMQMATLSGTEEVPANSSSGTGTIMGSYNKDTKVLSYTLTFSGLTSATTMAHFHKGAVGVSGPPVVNISETTFSSPITKEVVLTDAQAADLMAGLWYVNVHTTTYPGGEIRAQIKMAGSTGTTTGNAGSTTSTTTGGTTGY</sequence>
<dbReference type="EMBL" id="BAABGX010000001">
    <property type="protein sequence ID" value="GAA4301618.1"/>
    <property type="molecule type" value="Genomic_DNA"/>
</dbReference>
<feature type="domain" description="CHRD" evidence="3">
    <location>
        <begin position="40"/>
        <end position="160"/>
    </location>
</feature>
<comment type="caution">
    <text evidence="4">The sequence shown here is derived from an EMBL/GenBank/DDBJ whole genome shotgun (WGS) entry which is preliminary data.</text>
</comment>
<dbReference type="PROSITE" id="PS50933">
    <property type="entry name" value="CHRD"/>
    <property type="match status" value="1"/>
</dbReference>
<evidence type="ECO:0000313" key="4">
    <source>
        <dbReference type="EMBL" id="GAA4301618.1"/>
    </source>
</evidence>
<keyword evidence="2" id="KW-0732">Signal</keyword>
<dbReference type="Proteomes" id="UP001501844">
    <property type="component" value="Unassembled WGS sequence"/>
</dbReference>
<evidence type="ECO:0000259" key="3">
    <source>
        <dbReference type="PROSITE" id="PS50933"/>
    </source>
</evidence>